<feature type="transmembrane region" description="Helical" evidence="8">
    <location>
        <begin position="508"/>
        <end position="534"/>
    </location>
</feature>
<proteinExistence type="inferred from homology"/>
<evidence type="ECO:0000313" key="12">
    <source>
        <dbReference type="EMBL" id="CAG8506334.1"/>
    </source>
</evidence>
<dbReference type="InterPro" id="IPR032800">
    <property type="entry name" value="TRP_N"/>
</dbReference>
<feature type="domain" description="ML-like" evidence="11">
    <location>
        <begin position="147"/>
        <end position="277"/>
    </location>
</feature>
<evidence type="ECO:0000256" key="1">
    <source>
        <dbReference type="ARBA" id="ARBA00004141"/>
    </source>
</evidence>
<organism evidence="12 13">
    <name type="scientific">Ambispora leptoticha</name>
    <dbReference type="NCBI Taxonomy" id="144679"/>
    <lineage>
        <taxon>Eukaryota</taxon>
        <taxon>Fungi</taxon>
        <taxon>Fungi incertae sedis</taxon>
        <taxon>Mucoromycota</taxon>
        <taxon>Glomeromycotina</taxon>
        <taxon>Glomeromycetes</taxon>
        <taxon>Archaeosporales</taxon>
        <taxon>Ambisporaceae</taxon>
        <taxon>Ambispora</taxon>
    </lineage>
</organism>
<feature type="transmembrane region" description="Helical" evidence="8">
    <location>
        <begin position="546"/>
        <end position="565"/>
    </location>
</feature>
<comment type="caution">
    <text evidence="12">The sequence shown here is derived from an EMBL/GenBank/DDBJ whole genome shotgun (WGS) entry which is preliminary data.</text>
</comment>
<dbReference type="Proteomes" id="UP000789508">
    <property type="component" value="Unassembled WGS sequence"/>
</dbReference>
<evidence type="ECO:0000256" key="6">
    <source>
        <dbReference type="ARBA" id="ARBA00023136"/>
    </source>
</evidence>
<dbReference type="EMBL" id="CAJVPS010000746">
    <property type="protein sequence ID" value="CAG8506334.1"/>
    <property type="molecule type" value="Genomic_DNA"/>
</dbReference>
<dbReference type="PANTHER" id="PTHR31145:SF6">
    <property type="entry name" value="INTEGRAL MEMBRANE PROTEIN (AFU_ORTHOLOGUE AFUA_7G01610)"/>
    <property type="match status" value="1"/>
</dbReference>
<dbReference type="OrthoDB" id="2115177at2759"/>
<feature type="transmembrane region" description="Helical" evidence="8">
    <location>
        <begin position="585"/>
        <end position="606"/>
    </location>
</feature>
<keyword evidence="6 8" id="KW-0472">Membrane</keyword>
<evidence type="ECO:0000313" key="13">
    <source>
        <dbReference type="Proteomes" id="UP000789508"/>
    </source>
</evidence>
<dbReference type="GO" id="GO:0016020">
    <property type="term" value="C:membrane"/>
    <property type="evidence" value="ECO:0007669"/>
    <property type="project" value="UniProtKB-SubCell"/>
</dbReference>
<keyword evidence="4 9" id="KW-0732">Signal</keyword>
<evidence type="ECO:0000256" key="4">
    <source>
        <dbReference type="ARBA" id="ARBA00022729"/>
    </source>
</evidence>
<evidence type="ECO:0000256" key="7">
    <source>
        <dbReference type="SAM" id="MobiDB-lite"/>
    </source>
</evidence>
<name>A0A9N8ZTK0_9GLOM</name>
<dbReference type="PANTHER" id="PTHR31145">
    <property type="entry name" value="INTEGRAL MEMBRANE PROTEIN (AFU_ORTHOLOGUE AFUA_7G01610)"/>
    <property type="match status" value="1"/>
</dbReference>
<comment type="similarity">
    <text evidence="2">Belongs to the transient receptor potential (TRP) ion channel family.</text>
</comment>
<feature type="domain" description="TRP C-terminal" evidence="10">
    <location>
        <begin position="383"/>
        <end position="757"/>
    </location>
</feature>
<keyword evidence="5 8" id="KW-1133">Transmembrane helix</keyword>
<dbReference type="Pfam" id="PF06011">
    <property type="entry name" value="TRP"/>
    <property type="match status" value="1"/>
</dbReference>
<dbReference type="GO" id="GO:0055085">
    <property type="term" value="P:transmembrane transport"/>
    <property type="evidence" value="ECO:0007669"/>
    <property type="project" value="TreeGrafter"/>
</dbReference>
<protein>
    <submittedName>
        <fullName evidence="12">4592_t:CDS:1</fullName>
    </submittedName>
</protein>
<evidence type="ECO:0000256" key="9">
    <source>
        <dbReference type="SAM" id="SignalP"/>
    </source>
</evidence>
<evidence type="ECO:0000256" key="8">
    <source>
        <dbReference type="SAM" id="Phobius"/>
    </source>
</evidence>
<dbReference type="InterPro" id="IPR010308">
    <property type="entry name" value="TRP_C"/>
</dbReference>
<keyword evidence="13" id="KW-1185">Reference proteome</keyword>
<evidence type="ECO:0000256" key="3">
    <source>
        <dbReference type="ARBA" id="ARBA00022692"/>
    </source>
</evidence>
<dbReference type="Pfam" id="PF14558">
    <property type="entry name" value="TRP_N"/>
    <property type="match status" value="1"/>
</dbReference>
<feature type="transmembrane region" description="Helical" evidence="8">
    <location>
        <begin position="724"/>
        <end position="747"/>
    </location>
</feature>
<feature type="transmembrane region" description="Helical" evidence="8">
    <location>
        <begin position="285"/>
        <end position="306"/>
    </location>
</feature>
<reference evidence="12" key="1">
    <citation type="submission" date="2021-06" db="EMBL/GenBank/DDBJ databases">
        <authorList>
            <person name="Kallberg Y."/>
            <person name="Tangrot J."/>
            <person name="Rosling A."/>
        </authorList>
    </citation>
    <scope>NUCLEOTIDE SEQUENCE</scope>
    <source>
        <strain evidence="12">FL130A</strain>
    </source>
</reference>
<gene>
    <name evidence="12" type="ORF">ALEPTO_LOCUS3742</name>
</gene>
<feature type="chain" id="PRO_5040463383" evidence="9">
    <location>
        <begin position="22"/>
        <end position="822"/>
    </location>
</feature>
<comment type="subcellular location">
    <subcellularLocation>
        <location evidence="1">Membrane</location>
        <topology evidence="1">Multi-pass membrane protein</topology>
    </subcellularLocation>
</comment>
<feature type="region of interest" description="Disordered" evidence="7">
    <location>
        <begin position="313"/>
        <end position="333"/>
    </location>
</feature>
<evidence type="ECO:0000256" key="2">
    <source>
        <dbReference type="ARBA" id="ARBA00010642"/>
    </source>
</evidence>
<feature type="transmembrane region" description="Helical" evidence="8">
    <location>
        <begin position="694"/>
        <end position="712"/>
    </location>
</feature>
<evidence type="ECO:0000259" key="11">
    <source>
        <dbReference type="Pfam" id="PF14558"/>
    </source>
</evidence>
<evidence type="ECO:0000256" key="5">
    <source>
        <dbReference type="ARBA" id="ARBA00022989"/>
    </source>
</evidence>
<sequence>MTRKTLLLVLLLFLFSNATFSQLPQPSPPSQPSPPGNIGTSTSPISPVITSTQSPSLLTPVATSSTAINVPPPPISSSSISLPTPITTTNLVPTTTSIIPTTTSLIPTTTSLIKTTTSLIPTTTSLISTSPTSQTTNNQTGSSTVLSSSRYGKCGQLETFNSFNVWYSKKHNKIAFNATGTSSLDLSDRHAKLFVYFDPSHIFFVDRPICSFFNNSTCVFGEITDLNFSIASIVDTQFISALPDIIFDVPGTGSFAILTLTASNQSKMGCAYASVGNPDLVKSNIVSGISAGIAILSALLIIMTWNSKLWQARNKKEKQGDPKNPDKHFSKEEYNDPQNPLAFWSDYQPNTPSSVATSQNLLKFNRPSDDNFWKATTQPPSLEDFFSIAQWIVITGLLALPTLPIGYRQFASNFRWLFGIFTQSSFTRLRNRICPIFLSDCLDFAHNPAANDGSSNCTFEKSLALDSDMRPPEKLFASNNISSAPYISSHVDGISVYASVLHIQTYDLFFTVLMIFLIAIALVIFLVGFMGLIGKFYKKWDIGQSFHLYVLAAILRLVLLLYQPITLLAIYQLTIQNDCWTLRLLPSLVICIFSIGAIMFCGYKIIHAYNSNSIKLWETNEYRIVYSRLYHNYLENRVLFFIPHVAIMFLRPLAVALLRNGICQLAVLGILECAYILLIVRYQPFDRKSTNRMNIGLAIIRVITIIMLVPFIGTEKMVSSVSRIQLTIALITLQSLTIGFMTLLILLRAGVLIWTNAKKCCHGGNVSDISENNHSFDVEQEMRLYTNIRNFTFTNANDTSNYTEVNLTDDDNKKKDSQPSIE</sequence>
<feature type="compositionally biased region" description="Pro residues" evidence="7">
    <location>
        <begin position="25"/>
        <end position="35"/>
    </location>
</feature>
<feature type="region of interest" description="Disordered" evidence="7">
    <location>
        <begin position="23"/>
        <end position="53"/>
    </location>
</feature>
<feature type="compositionally biased region" description="Low complexity" evidence="7">
    <location>
        <begin position="38"/>
        <end position="53"/>
    </location>
</feature>
<dbReference type="AlphaFoldDB" id="A0A9N8ZTK0"/>
<feature type="signal peptide" evidence="9">
    <location>
        <begin position="1"/>
        <end position="21"/>
    </location>
</feature>
<feature type="compositionally biased region" description="Basic and acidic residues" evidence="7">
    <location>
        <begin position="317"/>
        <end position="333"/>
    </location>
</feature>
<dbReference type="InterPro" id="IPR040241">
    <property type="entry name" value="TRP_Flc/Pkd2-like"/>
</dbReference>
<keyword evidence="3 8" id="KW-0812">Transmembrane</keyword>
<evidence type="ECO:0000259" key="10">
    <source>
        <dbReference type="Pfam" id="PF06011"/>
    </source>
</evidence>
<accession>A0A9N8ZTK0</accession>
<feature type="transmembrane region" description="Helical" evidence="8">
    <location>
        <begin position="664"/>
        <end position="682"/>
    </location>
</feature>